<name>A0A0A9H735_ARUDO</name>
<dbReference type="EMBL" id="GBRH01169188">
    <property type="protein sequence ID" value="JAE28708.1"/>
    <property type="molecule type" value="Transcribed_RNA"/>
</dbReference>
<reference evidence="1" key="2">
    <citation type="journal article" date="2015" name="Data Brief">
        <title>Shoot transcriptome of the giant reed, Arundo donax.</title>
        <authorList>
            <person name="Barrero R.A."/>
            <person name="Guerrero F.D."/>
            <person name="Moolhuijzen P."/>
            <person name="Goolsby J.A."/>
            <person name="Tidwell J."/>
            <person name="Bellgard S.E."/>
            <person name="Bellgard M.I."/>
        </authorList>
    </citation>
    <scope>NUCLEOTIDE SEQUENCE</scope>
    <source>
        <tissue evidence="1">Shoot tissue taken approximately 20 cm above the soil surface</tissue>
    </source>
</reference>
<proteinExistence type="predicted"/>
<evidence type="ECO:0000313" key="1">
    <source>
        <dbReference type="EMBL" id="JAE28708.1"/>
    </source>
</evidence>
<dbReference type="AlphaFoldDB" id="A0A0A9H735"/>
<protein>
    <submittedName>
        <fullName evidence="1">Uncharacterized protein</fullName>
    </submittedName>
</protein>
<accession>A0A0A9H735</accession>
<reference evidence="1" key="1">
    <citation type="submission" date="2014-09" db="EMBL/GenBank/DDBJ databases">
        <authorList>
            <person name="Magalhaes I.L.F."/>
            <person name="Oliveira U."/>
            <person name="Santos F.R."/>
            <person name="Vidigal T.H.D.A."/>
            <person name="Brescovit A.D."/>
            <person name="Santos A.J."/>
        </authorList>
    </citation>
    <scope>NUCLEOTIDE SEQUENCE</scope>
    <source>
        <tissue evidence="1">Shoot tissue taken approximately 20 cm above the soil surface</tissue>
    </source>
</reference>
<sequence>MVRVSGTSANRSCHTIDAMVDNNDPPACCCKLY</sequence>
<organism evidence="1">
    <name type="scientific">Arundo donax</name>
    <name type="common">Giant reed</name>
    <name type="synonym">Donax arundinaceus</name>
    <dbReference type="NCBI Taxonomy" id="35708"/>
    <lineage>
        <taxon>Eukaryota</taxon>
        <taxon>Viridiplantae</taxon>
        <taxon>Streptophyta</taxon>
        <taxon>Embryophyta</taxon>
        <taxon>Tracheophyta</taxon>
        <taxon>Spermatophyta</taxon>
        <taxon>Magnoliopsida</taxon>
        <taxon>Liliopsida</taxon>
        <taxon>Poales</taxon>
        <taxon>Poaceae</taxon>
        <taxon>PACMAD clade</taxon>
        <taxon>Arundinoideae</taxon>
        <taxon>Arundineae</taxon>
        <taxon>Arundo</taxon>
    </lineage>
</organism>